<protein>
    <submittedName>
        <fullName evidence="1">Uncharacterized protein</fullName>
    </submittedName>
</protein>
<name>A0A2D2W4Y3_9CAUD</name>
<keyword evidence="2" id="KW-1185">Reference proteome</keyword>
<dbReference type="EMBL" id="MG099933">
    <property type="protein sequence ID" value="ATS93293.1"/>
    <property type="molecule type" value="Genomic_DNA"/>
</dbReference>
<gene>
    <name evidence="1" type="ORF">E1_69</name>
</gene>
<dbReference type="Proteomes" id="UP000240477">
    <property type="component" value="Segment"/>
</dbReference>
<organism evidence="1 2">
    <name type="scientific">Escherichia phage VB_EcoS-Golestan</name>
    <dbReference type="NCBI Taxonomy" id="2047801"/>
    <lineage>
        <taxon>Viruses</taxon>
        <taxon>Duplodnaviria</taxon>
        <taxon>Heunggongvirae</taxon>
        <taxon>Uroviricota</taxon>
        <taxon>Caudoviricetes</taxon>
        <taxon>Sarkviridae</taxon>
        <taxon>Guernseyvirinae</taxon>
        <taxon>Kagunavirus</taxon>
        <taxon>Kagunavirus golestan</taxon>
    </lineage>
</organism>
<proteinExistence type="predicted"/>
<reference evidence="1 2" key="1">
    <citation type="submission" date="2017-10" db="EMBL/GenBank/DDBJ databases">
        <title>Characteristics and comparative genomic analysis of a novel Escherichia coli phage VB_EcoS-Golestan.</title>
        <authorList>
            <person name="Yazdi M."/>
            <person name="Bouzari M."/>
            <person name="Ghaemi E.A."/>
        </authorList>
    </citation>
    <scope>NUCLEOTIDE SEQUENCE [LARGE SCALE GENOMIC DNA]</scope>
</reference>
<evidence type="ECO:0000313" key="1">
    <source>
        <dbReference type="EMBL" id="ATS93293.1"/>
    </source>
</evidence>
<sequence>MSNVLTIAITEELEAKCIAWTMGNDPVAMRKFPMKITDIEAFKDAQLMARIAVSNLSNSIPADAFWFAAMQTLKAAYAGEKK</sequence>
<evidence type="ECO:0000313" key="2">
    <source>
        <dbReference type="Proteomes" id="UP000240477"/>
    </source>
</evidence>
<accession>A0A2D2W4Y3</accession>
<dbReference type="OrthoDB" id="23709at10239"/>